<dbReference type="EMBL" id="FLKW01000066">
    <property type="protein sequence ID" value="SBN25065.1"/>
    <property type="molecule type" value="Genomic_DNA"/>
</dbReference>
<dbReference type="AlphaFoldDB" id="A0AB74EDC1"/>
<evidence type="ECO:0000313" key="1">
    <source>
        <dbReference type="EMBL" id="SBN25065.1"/>
    </source>
</evidence>
<accession>A0AB74EDC1</accession>
<reference evidence="1" key="1">
    <citation type="submission" date="2016-05" db="EMBL/GenBank/DDBJ databases">
        <authorList>
            <consortium name="Pathogen Informatics"/>
        </authorList>
    </citation>
    <scope>NUCLEOTIDE SEQUENCE</scope>
    <source>
        <strain evidence="1">WHO F</strain>
    </source>
</reference>
<comment type="caution">
    <text evidence="1">The sequence shown here is derived from an EMBL/GenBank/DDBJ whole genome shotgun (WGS) entry which is preliminary data.</text>
</comment>
<organism evidence="1">
    <name type="scientific">Neisseria gonorrhoeae</name>
    <dbReference type="NCBI Taxonomy" id="485"/>
    <lineage>
        <taxon>Bacteria</taxon>
        <taxon>Pseudomonadati</taxon>
        <taxon>Pseudomonadota</taxon>
        <taxon>Betaproteobacteria</taxon>
        <taxon>Neisseriales</taxon>
        <taxon>Neisseriaceae</taxon>
        <taxon>Neisseria</taxon>
    </lineage>
</organism>
<sequence>MINFSICFSDIFKISIFSFIRSRDIKFMPYNIISANYLYYCSIFRKSIY</sequence>
<protein>
    <submittedName>
        <fullName evidence="1">Uncharacterized protein</fullName>
    </submittedName>
</protein>
<gene>
    <name evidence="1" type="ORF">WHOF_02173</name>
</gene>
<name>A0AB74EDC1_NEIGO</name>
<proteinExistence type="predicted"/>